<reference evidence="11" key="1">
    <citation type="submission" date="2016-10" db="EMBL/GenBank/DDBJ databases">
        <authorList>
            <person name="Benchimol M."/>
            <person name="Almeida L.G."/>
            <person name="Vasconcelos A.T."/>
            <person name="Perreira-Neves A."/>
            <person name="Rosa I.A."/>
            <person name="Tasca T."/>
            <person name="Bogo M.R."/>
            <person name="de Souza W."/>
        </authorList>
    </citation>
    <scope>NUCLEOTIDE SEQUENCE [LARGE SCALE GENOMIC DNA]</scope>
    <source>
        <strain evidence="11">K</strain>
    </source>
</reference>
<feature type="transmembrane region" description="Helical" evidence="9">
    <location>
        <begin position="392"/>
        <end position="416"/>
    </location>
</feature>
<gene>
    <name evidence="11" type="ORF">TRFO_02146</name>
</gene>
<feature type="transmembrane region" description="Helical" evidence="9">
    <location>
        <begin position="145"/>
        <end position="163"/>
    </location>
</feature>
<keyword evidence="12" id="KW-1185">Reference proteome</keyword>
<dbReference type="AlphaFoldDB" id="A0A1J4J7K3"/>
<dbReference type="Proteomes" id="UP000179807">
    <property type="component" value="Unassembled WGS sequence"/>
</dbReference>
<feature type="transmembrane region" description="Helical" evidence="9">
    <location>
        <begin position="250"/>
        <end position="273"/>
    </location>
</feature>
<dbReference type="GeneID" id="94825220"/>
<keyword evidence="7 9" id="KW-0472">Membrane</keyword>
<evidence type="ECO:0000313" key="12">
    <source>
        <dbReference type="Proteomes" id="UP000179807"/>
    </source>
</evidence>
<evidence type="ECO:0000313" key="11">
    <source>
        <dbReference type="EMBL" id="OHS95206.1"/>
    </source>
</evidence>
<feature type="compositionally biased region" description="Polar residues" evidence="8">
    <location>
        <begin position="12"/>
        <end position="21"/>
    </location>
</feature>
<keyword evidence="5" id="KW-0029">Amino-acid transport</keyword>
<evidence type="ECO:0000256" key="4">
    <source>
        <dbReference type="ARBA" id="ARBA00022692"/>
    </source>
</evidence>
<name>A0A1J4J7K3_9EUKA</name>
<keyword evidence="4 9" id="KW-0812">Transmembrane</keyword>
<evidence type="ECO:0000256" key="5">
    <source>
        <dbReference type="ARBA" id="ARBA00022970"/>
    </source>
</evidence>
<dbReference type="Pfam" id="PF01490">
    <property type="entry name" value="Aa_trans"/>
    <property type="match status" value="1"/>
</dbReference>
<evidence type="ECO:0000256" key="9">
    <source>
        <dbReference type="SAM" id="Phobius"/>
    </source>
</evidence>
<accession>A0A1J4J7K3</accession>
<evidence type="ECO:0000256" key="2">
    <source>
        <dbReference type="ARBA" id="ARBA00008066"/>
    </source>
</evidence>
<evidence type="ECO:0000256" key="7">
    <source>
        <dbReference type="ARBA" id="ARBA00023136"/>
    </source>
</evidence>
<feature type="transmembrane region" description="Helical" evidence="9">
    <location>
        <begin position="216"/>
        <end position="238"/>
    </location>
</feature>
<dbReference type="PANTHER" id="PTHR22950">
    <property type="entry name" value="AMINO ACID TRANSPORTER"/>
    <property type="match status" value="1"/>
</dbReference>
<dbReference type="OrthoDB" id="28208at2759"/>
<proteinExistence type="inferred from homology"/>
<dbReference type="PANTHER" id="PTHR22950:SF458">
    <property type="entry name" value="SODIUM-COUPLED NEUTRAL AMINO ACID TRANSPORTER 11-RELATED"/>
    <property type="match status" value="1"/>
</dbReference>
<dbReference type="EMBL" id="MLAK01001259">
    <property type="protein sequence ID" value="OHS95206.1"/>
    <property type="molecule type" value="Genomic_DNA"/>
</dbReference>
<evidence type="ECO:0000256" key="3">
    <source>
        <dbReference type="ARBA" id="ARBA00022448"/>
    </source>
</evidence>
<keyword evidence="6 9" id="KW-1133">Transmembrane helix</keyword>
<comment type="subcellular location">
    <subcellularLocation>
        <location evidence="1">Membrane</location>
        <topology evidence="1">Multi-pass membrane protein</topology>
    </subcellularLocation>
</comment>
<comment type="caution">
    <text evidence="11">The sequence shown here is derived from an EMBL/GenBank/DDBJ whole genome shotgun (WGS) entry which is preliminary data.</text>
</comment>
<dbReference type="VEuPathDB" id="TrichDB:TRFO_02146"/>
<feature type="region of interest" description="Disordered" evidence="8">
    <location>
        <begin position="1"/>
        <end position="24"/>
    </location>
</feature>
<protein>
    <submittedName>
        <fullName evidence="11">Transmembrane amino acid transporter protein</fullName>
    </submittedName>
</protein>
<evidence type="ECO:0000256" key="1">
    <source>
        <dbReference type="ARBA" id="ARBA00004141"/>
    </source>
</evidence>
<feature type="transmembrane region" description="Helical" evidence="9">
    <location>
        <begin position="361"/>
        <end position="380"/>
    </location>
</feature>
<evidence type="ECO:0000256" key="6">
    <source>
        <dbReference type="ARBA" id="ARBA00022989"/>
    </source>
</evidence>
<feature type="transmembrane region" description="Helical" evidence="9">
    <location>
        <begin position="28"/>
        <end position="49"/>
    </location>
</feature>
<evidence type="ECO:0000259" key="10">
    <source>
        <dbReference type="Pfam" id="PF01490"/>
    </source>
</evidence>
<dbReference type="InterPro" id="IPR013057">
    <property type="entry name" value="AA_transpt_TM"/>
</dbReference>
<keyword evidence="3" id="KW-0813">Transport</keyword>
<organism evidence="11 12">
    <name type="scientific">Tritrichomonas foetus</name>
    <dbReference type="NCBI Taxonomy" id="1144522"/>
    <lineage>
        <taxon>Eukaryota</taxon>
        <taxon>Metamonada</taxon>
        <taxon>Parabasalia</taxon>
        <taxon>Tritrichomonadida</taxon>
        <taxon>Tritrichomonadidae</taxon>
        <taxon>Tritrichomonas</taxon>
    </lineage>
</organism>
<comment type="similarity">
    <text evidence="2">Belongs to the amino acid/polyamine transporter 2 family.</text>
</comment>
<evidence type="ECO:0000256" key="8">
    <source>
        <dbReference type="SAM" id="MobiDB-lite"/>
    </source>
</evidence>
<feature type="domain" description="Amino acid transporter transmembrane" evidence="10">
    <location>
        <begin position="27"/>
        <end position="415"/>
    </location>
</feature>
<sequence length="426" mass="46913">MLPTDDVGLGSMTDSNTNSNGDHPKKQASYFVTLMNILNTLIGAEILGIPNSMTFCGLVPLLILLTMTAILSYIATILITRLQNRFAATSINDLTDKLLGRWGGIILSILTLAFAYSCLIAYIVTASDTIESWMKLAKIPEWTKGWKRAIVVCIYSLLIPVLLTTPRDLSYLNAASTFAIFSVVVYMVVMIVKAIQFFPHHPIDASVETSDMNIHFFHAFALHSLMFALPGIVLPILIPYHPSLNKRYHVIGSAFVVCYILTIIPGVIGYLMFGATTNQIIFSSFPDNDWMIQVARVGFFVVLNASYPVISMTVLTELSNLLYKVGDPADATLKQRIVILTINNIPPVLIGMVLPKVRPALAIGGAFGGCLTNFTIPPLLWVKQSNCGWFHWTNILCYLFITFGVISAGIATYEAVEDAINTFKNN</sequence>
<dbReference type="RefSeq" id="XP_068348343.1">
    <property type="nucleotide sequence ID" value="XM_068490516.1"/>
</dbReference>
<feature type="transmembrane region" description="Helical" evidence="9">
    <location>
        <begin position="102"/>
        <end position="124"/>
    </location>
</feature>
<dbReference type="GO" id="GO:0016020">
    <property type="term" value="C:membrane"/>
    <property type="evidence" value="ECO:0007669"/>
    <property type="project" value="UniProtKB-SubCell"/>
</dbReference>
<feature type="transmembrane region" description="Helical" evidence="9">
    <location>
        <begin position="61"/>
        <end position="82"/>
    </location>
</feature>
<feature type="transmembrane region" description="Helical" evidence="9">
    <location>
        <begin position="175"/>
        <end position="195"/>
    </location>
</feature>
<feature type="transmembrane region" description="Helical" evidence="9">
    <location>
        <begin position="294"/>
        <end position="315"/>
    </location>
</feature>
<dbReference type="GO" id="GO:0015179">
    <property type="term" value="F:L-amino acid transmembrane transporter activity"/>
    <property type="evidence" value="ECO:0007669"/>
    <property type="project" value="TreeGrafter"/>
</dbReference>